<dbReference type="SUPFAM" id="SSF48208">
    <property type="entry name" value="Six-hairpin glycosidases"/>
    <property type="match status" value="1"/>
</dbReference>
<dbReference type="EMBL" id="BOOU01000067">
    <property type="protein sequence ID" value="GII79943.1"/>
    <property type="molecule type" value="Genomic_DNA"/>
</dbReference>
<evidence type="ECO:0000313" key="2">
    <source>
        <dbReference type="EMBL" id="GII79943.1"/>
    </source>
</evidence>
<evidence type="ECO:0000313" key="3">
    <source>
        <dbReference type="Proteomes" id="UP000655287"/>
    </source>
</evidence>
<reference evidence="2" key="1">
    <citation type="submission" date="2021-01" db="EMBL/GenBank/DDBJ databases">
        <title>Whole genome shotgun sequence of Sphaerisporangium rufum NBRC 109079.</title>
        <authorList>
            <person name="Komaki H."/>
            <person name="Tamura T."/>
        </authorList>
    </citation>
    <scope>NUCLEOTIDE SEQUENCE</scope>
    <source>
        <strain evidence="2">NBRC 109079</strain>
    </source>
</reference>
<keyword evidence="1" id="KW-0472">Membrane</keyword>
<proteinExistence type="predicted"/>
<keyword evidence="1" id="KW-1133">Transmembrane helix</keyword>
<dbReference type="AlphaFoldDB" id="A0A919R6C6"/>
<feature type="transmembrane region" description="Helical" evidence="1">
    <location>
        <begin position="321"/>
        <end position="343"/>
    </location>
</feature>
<keyword evidence="1" id="KW-0812">Transmembrane</keyword>
<dbReference type="GO" id="GO:0005975">
    <property type="term" value="P:carbohydrate metabolic process"/>
    <property type="evidence" value="ECO:0007669"/>
    <property type="project" value="InterPro"/>
</dbReference>
<name>A0A919R6C6_9ACTN</name>
<dbReference type="InterPro" id="IPR008928">
    <property type="entry name" value="6-hairpin_glycosidase_sf"/>
</dbReference>
<dbReference type="InterPro" id="IPR012341">
    <property type="entry name" value="6hp_glycosidase-like_sf"/>
</dbReference>
<evidence type="ECO:0008006" key="4">
    <source>
        <dbReference type="Google" id="ProtNLM"/>
    </source>
</evidence>
<keyword evidence="3" id="KW-1185">Reference proteome</keyword>
<gene>
    <name evidence="2" type="ORF">Sru01_49250</name>
</gene>
<dbReference type="Gene3D" id="1.50.10.10">
    <property type="match status" value="2"/>
</dbReference>
<evidence type="ECO:0000256" key="1">
    <source>
        <dbReference type="SAM" id="Phobius"/>
    </source>
</evidence>
<sequence>MSWERRALGHILTRVAETESRAAPRWPLYADPASGSWTTTARGSWAGGFWAGLLWLRVIVHGDEGASAAARSAALAPWLDADTAARGLIFWYGTSLARDRPESEALRERAAQACLDAFDPTLGMVPWGTAFGGPRELARVDALPGLVPLLGLAGPPGDAAAGAQLRLQLDLTDDAAVPAWARRPDGTWRPHPEPPSGWSRTIGWLALACADAAHTGQVLPPGELRQILARPCVAARFAPGSPAVPPASAVRRGGPPDTSAAAIEAVAALKLAALAEGRAASALRDRAAGVLAELVGSHLRDGRLLDGCYDLVHGVATRHELVWGDFFLAAGLAMLIGAIGPFAC</sequence>
<dbReference type="Proteomes" id="UP000655287">
    <property type="component" value="Unassembled WGS sequence"/>
</dbReference>
<protein>
    <recommendedName>
        <fullName evidence="4">Sugar ABC transporter permease</fullName>
    </recommendedName>
</protein>
<organism evidence="2 3">
    <name type="scientific">Sphaerisporangium rufum</name>
    <dbReference type="NCBI Taxonomy" id="1381558"/>
    <lineage>
        <taxon>Bacteria</taxon>
        <taxon>Bacillati</taxon>
        <taxon>Actinomycetota</taxon>
        <taxon>Actinomycetes</taxon>
        <taxon>Streptosporangiales</taxon>
        <taxon>Streptosporangiaceae</taxon>
        <taxon>Sphaerisporangium</taxon>
    </lineage>
</organism>
<comment type="caution">
    <text evidence="2">The sequence shown here is derived from an EMBL/GenBank/DDBJ whole genome shotgun (WGS) entry which is preliminary data.</text>
</comment>
<accession>A0A919R6C6</accession>